<accession>A0A6I6ML41</accession>
<evidence type="ECO:0000313" key="10">
    <source>
        <dbReference type="Proteomes" id="UP000431269"/>
    </source>
</evidence>
<evidence type="ECO:0000256" key="2">
    <source>
        <dbReference type="ARBA" id="ARBA00023015"/>
    </source>
</evidence>
<dbReference type="PROSITE" id="PS01063">
    <property type="entry name" value="SIGMA70_ECF"/>
    <property type="match status" value="1"/>
</dbReference>
<organism evidence="9 10">
    <name type="scientific">Terricaulis silvestris</name>
    <dbReference type="NCBI Taxonomy" id="2686094"/>
    <lineage>
        <taxon>Bacteria</taxon>
        <taxon>Pseudomonadati</taxon>
        <taxon>Pseudomonadota</taxon>
        <taxon>Alphaproteobacteria</taxon>
        <taxon>Caulobacterales</taxon>
        <taxon>Caulobacteraceae</taxon>
        <taxon>Terricaulis</taxon>
    </lineage>
</organism>
<dbReference type="Pfam" id="PF08281">
    <property type="entry name" value="Sigma70_r4_2"/>
    <property type="match status" value="1"/>
</dbReference>
<dbReference type="AlphaFoldDB" id="A0A6I6ML41"/>
<dbReference type="Gene3D" id="1.10.10.10">
    <property type="entry name" value="Winged helix-like DNA-binding domain superfamily/Winged helix DNA-binding domain"/>
    <property type="match status" value="1"/>
</dbReference>
<dbReference type="Pfam" id="PF04542">
    <property type="entry name" value="Sigma70_r2"/>
    <property type="match status" value="1"/>
</dbReference>
<dbReference type="InterPro" id="IPR039425">
    <property type="entry name" value="RNA_pol_sigma-70-like"/>
</dbReference>
<dbReference type="InterPro" id="IPR036388">
    <property type="entry name" value="WH-like_DNA-bd_sf"/>
</dbReference>
<dbReference type="GO" id="GO:0006352">
    <property type="term" value="P:DNA-templated transcription initiation"/>
    <property type="evidence" value="ECO:0007669"/>
    <property type="project" value="InterPro"/>
</dbReference>
<evidence type="ECO:0000256" key="4">
    <source>
        <dbReference type="ARBA" id="ARBA00023125"/>
    </source>
</evidence>
<feature type="domain" description="RNA polymerase sigma-70 region 2" evidence="7">
    <location>
        <begin position="24"/>
        <end position="91"/>
    </location>
</feature>
<dbReference type="NCBIfam" id="TIGR02937">
    <property type="entry name" value="sigma70-ECF"/>
    <property type="match status" value="1"/>
</dbReference>
<keyword evidence="3 6" id="KW-0731">Sigma factor</keyword>
<gene>
    <name evidence="9" type="primary">sigW_4</name>
    <name evidence="9" type="ORF">DSM104635_02825</name>
</gene>
<dbReference type="GO" id="GO:0003677">
    <property type="term" value="F:DNA binding"/>
    <property type="evidence" value="ECO:0007669"/>
    <property type="project" value="UniProtKB-KW"/>
</dbReference>
<keyword evidence="4 6" id="KW-0238">DNA-binding</keyword>
<dbReference type="RefSeq" id="WP_158766791.1">
    <property type="nucleotide sequence ID" value="NZ_CP047045.1"/>
</dbReference>
<evidence type="ECO:0000259" key="8">
    <source>
        <dbReference type="Pfam" id="PF08281"/>
    </source>
</evidence>
<evidence type="ECO:0000256" key="5">
    <source>
        <dbReference type="ARBA" id="ARBA00023163"/>
    </source>
</evidence>
<dbReference type="PANTHER" id="PTHR43133:SF25">
    <property type="entry name" value="RNA POLYMERASE SIGMA FACTOR RFAY-RELATED"/>
    <property type="match status" value="1"/>
</dbReference>
<dbReference type="SUPFAM" id="SSF88946">
    <property type="entry name" value="Sigma2 domain of RNA polymerase sigma factors"/>
    <property type="match status" value="1"/>
</dbReference>
<dbReference type="PANTHER" id="PTHR43133">
    <property type="entry name" value="RNA POLYMERASE ECF-TYPE SIGMA FACTO"/>
    <property type="match status" value="1"/>
</dbReference>
<evidence type="ECO:0000313" key="9">
    <source>
        <dbReference type="EMBL" id="QGZ95970.1"/>
    </source>
</evidence>
<evidence type="ECO:0000256" key="6">
    <source>
        <dbReference type="RuleBase" id="RU000716"/>
    </source>
</evidence>
<comment type="similarity">
    <text evidence="1 6">Belongs to the sigma-70 factor family. ECF subfamily.</text>
</comment>
<feature type="domain" description="RNA polymerase sigma factor 70 region 4 type 2" evidence="8">
    <location>
        <begin position="117"/>
        <end position="169"/>
    </location>
</feature>
<keyword evidence="10" id="KW-1185">Reference proteome</keyword>
<dbReference type="GO" id="GO:0016987">
    <property type="term" value="F:sigma factor activity"/>
    <property type="evidence" value="ECO:0007669"/>
    <property type="project" value="UniProtKB-KW"/>
</dbReference>
<dbReference type="InterPro" id="IPR013325">
    <property type="entry name" value="RNA_pol_sigma_r2"/>
</dbReference>
<reference evidence="10" key="1">
    <citation type="submission" date="2019-12" db="EMBL/GenBank/DDBJ databases">
        <title>Complete genome of Terracaulis silvestris 0127_4.</title>
        <authorList>
            <person name="Vieira S."/>
            <person name="Riedel T."/>
            <person name="Sproer C."/>
            <person name="Pascual J."/>
            <person name="Boedeker C."/>
            <person name="Overmann J."/>
        </authorList>
    </citation>
    <scope>NUCLEOTIDE SEQUENCE [LARGE SCALE GENOMIC DNA]</scope>
    <source>
        <strain evidence="10">0127_4</strain>
    </source>
</reference>
<proteinExistence type="inferred from homology"/>
<keyword evidence="2 6" id="KW-0805">Transcription regulation</keyword>
<dbReference type="KEGG" id="tsv:DSM104635_02825"/>
<dbReference type="CDD" id="cd06171">
    <property type="entry name" value="Sigma70_r4"/>
    <property type="match status" value="1"/>
</dbReference>
<dbReference type="SUPFAM" id="SSF88659">
    <property type="entry name" value="Sigma3 and sigma4 domains of RNA polymerase sigma factors"/>
    <property type="match status" value="1"/>
</dbReference>
<name>A0A6I6ML41_9CAUL</name>
<sequence length="181" mass="20003">MDAAEEARLIGLARGGDFRAFGHLVDAHQSAVRAFLRRLTGNDADADDLAQEAFARTWAVLNRFDGASSLRTFICGVAFQYWRRERRSSSRRQARDTAYAELSDTEAEPHARAAQRLALRQAMDQLPEDQRAVLALCLGQDFTHQEAAEILKLPLGTVKSHVTRGRARLQTALGISAESAP</sequence>
<dbReference type="InterPro" id="IPR007627">
    <property type="entry name" value="RNA_pol_sigma70_r2"/>
</dbReference>
<keyword evidence="5 6" id="KW-0804">Transcription</keyword>
<dbReference type="Gene3D" id="1.10.1740.10">
    <property type="match status" value="1"/>
</dbReference>
<dbReference type="InterPro" id="IPR013249">
    <property type="entry name" value="RNA_pol_sigma70_r4_t2"/>
</dbReference>
<protein>
    <recommendedName>
        <fullName evidence="6">RNA polymerase sigma factor</fullName>
    </recommendedName>
</protein>
<evidence type="ECO:0000256" key="3">
    <source>
        <dbReference type="ARBA" id="ARBA00023082"/>
    </source>
</evidence>
<dbReference type="InterPro" id="IPR014284">
    <property type="entry name" value="RNA_pol_sigma-70_dom"/>
</dbReference>
<dbReference type="Proteomes" id="UP000431269">
    <property type="component" value="Chromosome"/>
</dbReference>
<dbReference type="EMBL" id="CP047045">
    <property type="protein sequence ID" value="QGZ95970.1"/>
    <property type="molecule type" value="Genomic_DNA"/>
</dbReference>
<dbReference type="InterPro" id="IPR013324">
    <property type="entry name" value="RNA_pol_sigma_r3/r4-like"/>
</dbReference>
<evidence type="ECO:0000256" key="1">
    <source>
        <dbReference type="ARBA" id="ARBA00010641"/>
    </source>
</evidence>
<dbReference type="InterPro" id="IPR000838">
    <property type="entry name" value="RNA_pol_sigma70_ECF_CS"/>
</dbReference>
<evidence type="ECO:0000259" key="7">
    <source>
        <dbReference type="Pfam" id="PF04542"/>
    </source>
</evidence>